<sequence>MTIFQKQLGIIILVTIVINIFFASPRYMSSNYEQNKHHIATSEYLEKTQEQTNEKDFGKCLTFDEDLNELVSRAEQVFITMPAKSAGSSLKHFVNQCMNVDPWIGQNNNNFINGAPRVNKFMTDSLHLPKVIASHLYGEDTLLRLLQNTGRNTLLIYIHREETSRLLSAVKQVISRACSGNIPFDRKYDEVRVNGTHCEIDESFIVKEIIVKKQNEMRNSAGRILTCDVYDKIDDTAPKMVFLHYKQADKLQAIIAAHHCQDMLEKLSHQNIDADKKMQVSVVLEKSKTEVRLDEWIKAKGELLEWGYQLKEGEGCQAKTRHMEDKLLSCDDELLLI</sequence>
<protein>
    <submittedName>
        <fullName evidence="1">Uncharacterized protein</fullName>
    </submittedName>
</protein>
<reference evidence="1" key="1">
    <citation type="submission" date="2021-01" db="EMBL/GenBank/DDBJ databases">
        <authorList>
            <person name="Corre E."/>
            <person name="Pelletier E."/>
            <person name="Niang G."/>
            <person name="Scheremetjew M."/>
            <person name="Finn R."/>
            <person name="Kale V."/>
            <person name="Holt S."/>
            <person name="Cochrane G."/>
            <person name="Meng A."/>
            <person name="Brown T."/>
            <person name="Cohen L."/>
        </authorList>
    </citation>
    <scope>NUCLEOTIDE SEQUENCE</scope>
    <source>
        <strain evidence="1">Pop2</strain>
    </source>
</reference>
<name>A0A7S2A0I2_9STRA</name>
<accession>A0A7S2A0I2</accession>
<evidence type="ECO:0000313" key="1">
    <source>
        <dbReference type="EMBL" id="CAD9354297.1"/>
    </source>
</evidence>
<gene>
    <name evidence="1" type="ORF">DBRI1063_LOCUS23409</name>
</gene>
<dbReference type="AlphaFoldDB" id="A0A7S2A0I2"/>
<organism evidence="1">
    <name type="scientific">Ditylum brightwellii</name>
    <dbReference type="NCBI Taxonomy" id="49249"/>
    <lineage>
        <taxon>Eukaryota</taxon>
        <taxon>Sar</taxon>
        <taxon>Stramenopiles</taxon>
        <taxon>Ochrophyta</taxon>
        <taxon>Bacillariophyta</taxon>
        <taxon>Mediophyceae</taxon>
        <taxon>Lithodesmiophycidae</taxon>
        <taxon>Lithodesmiales</taxon>
        <taxon>Lithodesmiaceae</taxon>
        <taxon>Ditylum</taxon>
    </lineage>
</organism>
<proteinExistence type="predicted"/>
<dbReference type="EMBL" id="HBGN01036495">
    <property type="protein sequence ID" value="CAD9354297.1"/>
    <property type="molecule type" value="Transcribed_RNA"/>
</dbReference>